<evidence type="ECO:0000256" key="6">
    <source>
        <dbReference type="ARBA" id="ARBA00030776"/>
    </source>
</evidence>
<evidence type="ECO:0000313" key="10">
    <source>
        <dbReference type="Proteomes" id="UP000228896"/>
    </source>
</evidence>
<dbReference type="InterPro" id="IPR023459">
    <property type="entry name" value="Tscrpt_elong_fac_GreA/B_fam"/>
</dbReference>
<evidence type="ECO:0000256" key="5">
    <source>
        <dbReference type="ARBA" id="ARBA00023163"/>
    </source>
</evidence>
<accession>A0A2M7DPA0</accession>
<dbReference type="Pfam" id="PF03449">
    <property type="entry name" value="GreA_GreB_N"/>
    <property type="match status" value="1"/>
</dbReference>
<dbReference type="EMBL" id="PETS01000054">
    <property type="protein sequence ID" value="PIV51587.1"/>
    <property type="molecule type" value="Genomic_DNA"/>
</dbReference>
<dbReference type="InterPro" id="IPR036953">
    <property type="entry name" value="GreA/GreB_C_sf"/>
</dbReference>
<dbReference type="GO" id="GO:0032784">
    <property type="term" value="P:regulation of DNA-templated transcription elongation"/>
    <property type="evidence" value="ECO:0007669"/>
    <property type="project" value="InterPro"/>
</dbReference>
<dbReference type="Gene3D" id="1.10.287.180">
    <property type="entry name" value="Transcription elongation factor, GreA/GreB, N-terminal domain"/>
    <property type="match status" value="1"/>
</dbReference>
<keyword evidence="5" id="KW-0804">Transcription</keyword>
<evidence type="ECO:0000256" key="3">
    <source>
        <dbReference type="ARBA" id="ARBA00023015"/>
    </source>
</evidence>
<sequence length="166" mass="18897">MRVPTRKPGKYAGLKPDKYITKAKYDELQQKLKKLKKYSRPRAIEEVKRLALMGDFSENFAYGMAKGRLRGINQRILDIEDRIKRAVIIKPLKNKETVQLGHQVTLEVNSKQKTYQILGSTETNPLGGIISHNSPIGAKLIGKRAGDIIKIKLSKKKVNYKIIKIE</sequence>
<dbReference type="GO" id="GO:0006354">
    <property type="term" value="P:DNA-templated transcription elongation"/>
    <property type="evidence" value="ECO:0007669"/>
    <property type="project" value="TreeGrafter"/>
</dbReference>
<keyword evidence="3" id="KW-0805">Transcription regulation</keyword>
<feature type="domain" description="Transcription elongation factor GreA/GreB N-terminal" evidence="8">
    <location>
        <begin position="19"/>
        <end position="88"/>
    </location>
</feature>
<dbReference type="FunFam" id="1.10.287.180:FF:000001">
    <property type="entry name" value="Transcription elongation factor GreA"/>
    <property type="match status" value="1"/>
</dbReference>
<dbReference type="InterPro" id="IPR036805">
    <property type="entry name" value="Tscrpt_elong_fac_GreA/B_N_sf"/>
</dbReference>
<dbReference type="PIRSF" id="PIRSF006092">
    <property type="entry name" value="GreA_GreB"/>
    <property type="match status" value="1"/>
</dbReference>
<evidence type="ECO:0000259" key="7">
    <source>
        <dbReference type="Pfam" id="PF01272"/>
    </source>
</evidence>
<dbReference type="Proteomes" id="UP000228896">
    <property type="component" value="Unassembled WGS sequence"/>
</dbReference>
<dbReference type="GO" id="GO:0070063">
    <property type="term" value="F:RNA polymerase binding"/>
    <property type="evidence" value="ECO:0007669"/>
    <property type="project" value="InterPro"/>
</dbReference>
<comment type="similarity">
    <text evidence="1">Belongs to the GreA/GreB family.</text>
</comment>
<evidence type="ECO:0000256" key="2">
    <source>
        <dbReference type="ARBA" id="ARBA00013729"/>
    </source>
</evidence>
<dbReference type="InterPro" id="IPR001437">
    <property type="entry name" value="Tscrpt_elong_fac_GreA/B_C"/>
</dbReference>
<dbReference type="InterPro" id="IPR022691">
    <property type="entry name" value="Tscrpt_elong_fac_GreA/B_N"/>
</dbReference>
<dbReference type="SUPFAM" id="SSF46557">
    <property type="entry name" value="GreA transcript cleavage protein, N-terminal domain"/>
    <property type="match status" value="1"/>
</dbReference>
<organism evidence="9 10">
    <name type="scientific">Candidatus Falkowbacteria bacterium CG02_land_8_20_14_3_00_36_14</name>
    <dbReference type="NCBI Taxonomy" id="1974560"/>
    <lineage>
        <taxon>Bacteria</taxon>
        <taxon>Candidatus Falkowiibacteriota</taxon>
    </lineage>
</organism>
<dbReference type="PANTHER" id="PTHR30437">
    <property type="entry name" value="TRANSCRIPTION ELONGATION FACTOR GREA"/>
    <property type="match status" value="1"/>
</dbReference>
<gene>
    <name evidence="9" type="ORF">COS18_02405</name>
</gene>
<dbReference type="Pfam" id="PF01272">
    <property type="entry name" value="GreA_GreB"/>
    <property type="match status" value="1"/>
</dbReference>
<dbReference type="PANTHER" id="PTHR30437:SF4">
    <property type="entry name" value="TRANSCRIPTION ELONGATION FACTOR GREA"/>
    <property type="match status" value="1"/>
</dbReference>
<dbReference type="Gene3D" id="3.10.50.30">
    <property type="entry name" value="Transcription elongation factor, GreA/GreB, C-terminal domain"/>
    <property type="match status" value="1"/>
</dbReference>
<name>A0A2M7DPA0_9BACT</name>
<dbReference type="AlphaFoldDB" id="A0A2M7DPA0"/>
<evidence type="ECO:0000259" key="8">
    <source>
        <dbReference type="Pfam" id="PF03449"/>
    </source>
</evidence>
<dbReference type="GO" id="GO:0003677">
    <property type="term" value="F:DNA binding"/>
    <property type="evidence" value="ECO:0007669"/>
    <property type="project" value="UniProtKB-KW"/>
</dbReference>
<reference evidence="10" key="1">
    <citation type="submission" date="2017-09" db="EMBL/GenBank/DDBJ databases">
        <title>Depth-based differentiation of microbial function through sediment-hosted aquifers and enrichment of novel symbionts in the deep terrestrial subsurface.</title>
        <authorList>
            <person name="Probst A.J."/>
            <person name="Ladd B."/>
            <person name="Jarett J.K."/>
            <person name="Geller-Mcgrath D.E."/>
            <person name="Sieber C.M.K."/>
            <person name="Emerson J.B."/>
            <person name="Anantharaman K."/>
            <person name="Thomas B.C."/>
            <person name="Malmstrom R."/>
            <person name="Stieglmeier M."/>
            <person name="Klingl A."/>
            <person name="Woyke T."/>
            <person name="Ryan C.M."/>
            <person name="Banfield J.F."/>
        </authorList>
    </citation>
    <scope>NUCLEOTIDE SEQUENCE [LARGE SCALE GENOMIC DNA]</scope>
</reference>
<keyword evidence="4" id="KW-0238">DNA-binding</keyword>
<proteinExistence type="inferred from homology"/>
<dbReference type="SUPFAM" id="SSF54534">
    <property type="entry name" value="FKBP-like"/>
    <property type="match status" value="1"/>
</dbReference>
<protein>
    <recommendedName>
        <fullName evidence="2">Transcription elongation factor GreA</fullName>
    </recommendedName>
    <alternativeName>
        <fullName evidence="6">Transcript cleavage factor GreA</fullName>
    </alternativeName>
</protein>
<evidence type="ECO:0000313" key="9">
    <source>
        <dbReference type="EMBL" id="PIV51587.1"/>
    </source>
</evidence>
<evidence type="ECO:0000256" key="1">
    <source>
        <dbReference type="ARBA" id="ARBA00008213"/>
    </source>
</evidence>
<comment type="caution">
    <text evidence="9">The sequence shown here is derived from an EMBL/GenBank/DDBJ whole genome shotgun (WGS) entry which is preliminary data.</text>
</comment>
<evidence type="ECO:0000256" key="4">
    <source>
        <dbReference type="ARBA" id="ARBA00023125"/>
    </source>
</evidence>
<feature type="domain" description="Transcription elongation factor GreA/GreB C-terminal" evidence="7">
    <location>
        <begin position="94"/>
        <end position="166"/>
    </location>
</feature>